<gene>
    <name evidence="1" type="ORF">COLO4_04643</name>
</gene>
<dbReference type="Proteomes" id="UP000187203">
    <property type="component" value="Unassembled WGS sequence"/>
</dbReference>
<protein>
    <submittedName>
        <fullName evidence="1">Uncharacterized protein</fullName>
    </submittedName>
</protein>
<evidence type="ECO:0000313" key="2">
    <source>
        <dbReference type="Proteomes" id="UP000187203"/>
    </source>
</evidence>
<proteinExistence type="predicted"/>
<accession>A0A1R3KT86</accession>
<keyword evidence="2" id="KW-1185">Reference proteome</keyword>
<dbReference type="AlphaFoldDB" id="A0A1R3KT86"/>
<evidence type="ECO:0000313" key="1">
    <source>
        <dbReference type="EMBL" id="OMP10290.1"/>
    </source>
</evidence>
<name>A0A1R3KT86_9ROSI</name>
<reference evidence="2" key="1">
    <citation type="submission" date="2013-09" db="EMBL/GenBank/DDBJ databases">
        <title>Corchorus olitorius genome sequencing.</title>
        <authorList>
            <person name="Alam M."/>
            <person name="Haque M.S."/>
            <person name="Islam M.S."/>
            <person name="Emdad E.M."/>
            <person name="Islam M.M."/>
            <person name="Ahmed B."/>
            <person name="Halim A."/>
            <person name="Hossen Q.M.M."/>
            <person name="Hossain M.Z."/>
            <person name="Ahmed R."/>
            <person name="Khan M.M."/>
            <person name="Islam R."/>
            <person name="Rashid M.M."/>
            <person name="Khan S.A."/>
            <person name="Rahman M.S."/>
            <person name="Alam M."/>
            <person name="Yahiya A.S."/>
            <person name="Khan M.S."/>
            <person name="Azam M.S."/>
            <person name="Haque T."/>
            <person name="Lashkar M.Z.H."/>
            <person name="Akhand A.I."/>
            <person name="Morshed G."/>
            <person name="Roy S."/>
            <person name="Uddin K.S."/>
            <person name="Rabeya T."/>
            <person name="Hossain A.S."/>
            <person name="Chowdhury A."/>
            <person name="Snigdha A.R."/>
            <person name="Mortoza M.S."/>
            <person name="Matin S.A."/>
            <person name="Hoque S.M.E."/>
            <person name="Islam M.K."/>
            <person name="Roy D.K."/>
            <person name="Haider R."/>
            <person name="Moosa M.M."/>
            <person name="Elias S.M."/>
            <person name="Hasan A.M."/>
            <person name="Jahan S."/>
            <person name="Shafiuddin M."/>
            <person name="Mahmood N."/>
            <person name="Shommy N.S."/>
        </authorList>
    </citation>
    <scope>NUCLEOTIDE SEQUENCE [LARGE SCALE GENOMIC DNA]</scope>
    <source>
        <strain evidence="2">cv. O-4</strain>
    </source>
</reference>
<sequence length="66" mass="7575">MKTEGEIVSSIGRTRVRSGVFWRKNPLFFSDELPLESSPEPAILLFLIFRVHQSSLPSSGRWEQVK</sequence>
<dbReference type="EMBL" id="AWUE01011947">
    <property type="protein sequence ID" value="OMP10290.1"/>
    <property type="molecule type" value="Genomic_DNA"/>
</dbReference>
<organism evidence="1 2">
    <name type="scientific">Corchorus olitorius</name>
    <dbReference type="NCBI Taxonomy" id="93759"/>
    <lineage>
        <taxon>Eukaryota</taxon>
        <taxon>Viridiplantae</taxon>
        <taxon>Streptophyta</taxon>
        <taxon>Embryophyta</taxon>
        <taxon>Tracheophyta</taxon>
        <taxon>Spermatophyta</taxon>
        <taxon>Magnoliopsida</taxon>
        <taxon>eudicotyledons</taxon>
        <taxon>Gunneridae</taxon>
        <taxon>Pentapetalae</taxon>
        <taxon>rosids</taxon>
        <taxon>malvids</taxon>
        <taxon>Malvales</taxon>
        <taxon>Malvaceae</taxon>
        <taxon>Grewioideae</taxon>
        <taxon>Apeibeae</taxon>
        <taxon>Corchorus</taxon>
    </lineage>
</organism>
<comment type="caution">
    <text evidence="1">The sequence shown here is derived from an EMBL/GenBank/DDBJ whole genome shotgun (WGS) entry which is preliminary data.</text>
</comment>